<dbReference type="OrthoDB" id="8084653at2"/>
<comment type="caution">
    <text evidence="1">The sequence shown here is derived from an EMBL/GenBank/DDBJ whole genome shotgun (WGS) entry which is preliminary data.</text>
</comment>
<evidence type="ECO:0000313" key="1">
    <source>
        <dbReference type="EMBL" id="OIS94322.1"/>
    </source>
</evidence>
<dbReference type="Proteomes" id="UP000182985">
    <property type="component" value="Unassembled WGS sequence"/>
</dbReference>
<protein>
    <recommendedName>
        <fullName evidence="3">DUF982 domain-containing protein</fullName>
    </recommendedName>
</protein>
<evidence type="ECO:0000313" key="2">
    <source>
        <dbReference type="Proteomes" id="UP000182985"/>
    </source>
</evidence>
<name>A0A1J6I5Y6_9HYPH</name>
<sequence>MPWNAPVNVELRGNYLTIQDSPAAAELLLESWPENALGEEYQQALQACVADLEGLPNTARESFIKAVLAAGLSVGPDRLH</sequence>
<accession>A0A1J6I5Y6</accession>
<evidence type="ECO:0008006" key="3">
    <source>
        <dbReference type="Google" id="ProtNLM"/>
    </source>
</evidence>
<dbReference type="AlphaFoldDB" id="A0A1J6I5Y6"/>
<dbReference type="InterPro" id="IPR010385">
    <property type="entry name" value="DUF982"/>
</dbReference>
<reference evidence="1 2" key="1">
    <citation type="submission" date="2016-10" db="EMBL/GenBank/DDBJ databases">
        <title>The Draft Genome Sequence of the Potato Rhizosphere Bacteria Ochrobactrum sp. IPA7.2.</title>
        <authorList>
            <person name="Gogoleva N.E."/>
            <person name="Khlopko Y.A."/>
            <person name="Burygin G.L."/>
            <person name="Plotnikov A.O."/>
        </authorList>
    </citation>
    <scope>NUCLEOTIDE SEQUENCE [LARGE SCALE GENOMIC DNA]</scope>
    <source>
        <strain evidence="1 2">IPA7.2</strain>
    </source>
</reference>
<organism evidence="1 2">
    <name type="scientific">Brucella cytisi</name>
    <dbReference type="NCBI Taxonomy" id="407152"/>
    <lineage>
        <taxon>Bacteria</taxon>
        <taxon>Pseudomonadati</taxon>
        <taxon>Pseudomonadota</taxon>
        <taxon>Alphaproteobacteria</taxon>
        <taxon>Hyphomicrobiales</taxon>
        <taxon>Brucellaceae</taxon>
        <taxon>Brucella/Ochrobactrum group</taxon>
        <taxon>Brucella</taxon>
    </lineage>
</organism>
<gene>
    <name evidence="1" type="ORF">BLA27_07385</name>
</gene>
<keyword evidence="2" id="KW-1185">Reference proteome</keyword>
<dbReference type="Gene3D" id="6.10.250.730">
    <property type="match status" value="1"/>
</dbReference>
<proteinExistence type="predicted"/>
<dbReference type="Pfam" id="PF06169">
    <property type="entry name" value="DUF982"/>
    <property type="match status" value="1"/>
</dbReference>
<dbReference type="EMBL" id="MOEC01000005">
    <property type="protein sequence ID" value="OIS94322.1"/>
    <property type="molecule type" value="Genomic_DNA"/>
</dbReference>
<dbReference type="RefSeq" id="WP_071631180.1">
    <property type="nucleotide sequence ID" value="NZ_JBCAUP010000017.1"/>
</dbReference>